<evidence type="ECO:0000313" key="1">
    <source>
        <dbReference type="EMBL" id="EIM74306.1"/>
    </source>
</evidence>
<dbReference type="Proteomes" id="UP000005551">
    <property type="component" value="Unassembled WGS sequence"/>
</dbReference>
<dbReference type="EMBL" id="AJYA01000046">
    <property type="protein sequence ID" value="EIM74306.1"/>
    <property type="molecule type" value="Genomic_DNA"/>
</dbReference>
<accession>I5BXK4</accession>
<evidence type="ECO:0000313" key="2">
    <source>
        <dbReference type="Proteomes" id="UP000005551"/>
    </source>
</evidence>
<sequence length="81" mass="9099">MKIALIAGATGMVGKQALYQLLDSDCDAVLSFGRRQLQIKHNKLLQFTVDFTRVADFNLEEAIQEKNSGGDWTWLRLALSE</sequence>
<keyword evidence="2" id="KW-1185">Reference proteome</keyword>
<dbReference type="SUPFAM" id="SSF51735">
    <property type="entry name" value="NAD(P)-binding Rossmann-fold domains"/>
    <property type="match status" value="1"/>
</dbReference>
<dbReference type="InterPro" id="IPR036291">
    <property type="entry name" value="NAD(P)-bd_dom_sf"/>
</dbReference>
<comment type="caution">
    <text evidence="1">The sequence shown here is derived from an EMBL/GenBank/DDBJ whole genome shotgun (WGS) entry which is preliminary data.</text>
</comment>
<dbReference type="Gene3D" id="3.40.50.720">
    <property type="entry name" value="NAD(P)-binding Rossmann-like Domain"/>
    <property type="match status" value="1"/>
</dbReference>
<proteinExistence type="predicted"/>
<dbReference type="AlphaFoldDB" id="I5BXK4"/>
<organism evidence="1 2">
    <name type="scientific">Nitritalea halalkaliphila LW7</name>
    <dbReference type="NCBI Taxonomy" id="1189621"/>
    <lineage>
        <taxon>Bacteria</taxon>
        <taxon>Pseudomonadati</taxon>
        <taxon>Bacteroidota</taxon>
        <taxon>Cytophagia</taxon>
        <taxon>Cytophagales</taxon>
        <taxon>Cyclobacteriaceae</taxon>
        <taxon>Nitritalea</taxon>
    </lineage>
</organism>
<reference evidence="1 2" key="1">
    <citation type="submission" date="2012-05" db="EMBL/GenBank/DDBJ databases">
        <title>Genome sequence of Nitritalea halalkaliphila LW7.</title>
        <authorList>
            <person name="Jangir P.K."/>
            <person name="Singh A."/>
            <person name="Shivaji S."/>
            <person name="Sharma R."/>
        </authorList>
    </citation>
    <scope>NUCLEOTIDE SEQUENCE [LARGE SCALE GENOMIC DNA]</scope>
    <source>
        <strain evidence="1 2">LW7</strain>
    </source>
</reference>
<dbReference type="STRING" id="1189621.A3SI_16365"/>
<feature type="non-terminal residue" evidence="1">
    <location>
        <position position="81"/>
    </location>
</feature>
<gene>
    <name evidence="1" type="ORF">A3SI_16365</name>
</gene>
<name>I5BXK4_9BACT</name>
<protein>
    <submittedName>
        <fullName evidence="1">Uncharacterized protein</fullName>
    </submittedName>
</protein>